<comment type="caution">
    <text evidence="11">The sequence shown here is derived from an EMBL/GenBank/DDBJ whole genome shotgun (WGS) entry which is preliminary data.</text>
</comment>
<dbReference type="EMBL" id="BOMM01000049">
    <property type="protein sequence ID" value="GIE13488.1"/>
    <property type="molecule type" value="Genomic_DNA"/>
</dbReference>
<dbReference type="PANTHER" id="PTHR43646:SF2">
    <property type="entry name" value="GLYCOSYLTRANSFERASE 2-LIKE DOMAIN-CONTAINING PROTEIN"/>
    <property type="match status" value="1"/>
</dbReference>
<evidence type="ECO:0000256" key="9">
    <source>
        <dbReference type="ARBA" id="ARBA00040345"/>
    </source>
</evidence>
<comment type="pathway">
    <text evidence="7">Carotenoid biosynthesis; staphyloxanthin biosynthesis; staphyloxanthin from farnesyl diphosphate: step 4/5.</text>
</comment>
<dbReference type="Gene3D" id="3.90.550.10">
    <property type="entry name" value="Spore Coat Polysaccharide Biosynthesis Protein SpsA, Chain A"/>
    <property type="match status" value="1"/>
</dbReference>
<keyword evidence="5" id="KW-0472">Membrane</keyword>
<keyword evidence="4" id="KW-0808">Transferase</keyword>
<evidence type="ECO:0000313" key="11">
    <source>
        <dbReference type="EMBL" id="GIE13488.1"/>
    </source>
</evidence>
<evidence type="ECO:0000256" key="5">
    <source>
        <dbReference type="ARBA" id="ARBA00023136"/>
    </source>
</evidence>
<dbReference type="SUPFAM" id="SSF53448">
    <property type="entry name" value="Nucleotide-diphospho-sugar transferases"/>
    <property type="match status" value="1"/>
</dbReference>
<sequence length="270" mass="30261">MTDGDRVDREGSHGVLDVVIPTYRDGAWLEHLLDSVAQQDLTRTRVFVVYDQDEVPAGRAADGLMPELTVVHASRGIGAARNAGAAAGVGDWILFLDADGILPDGFLADVRRIIVRDGPPAATFNFYADSFKWHLRAGTRVSWWYLRFMNLFGRAALPGFATLVRRSAFTEIGGYRNDLAISEDFMLSDDLLAAGYRVRLYARPWLIYSTRRFDLPVAASARLFWRYLVIDLARRLRRRTYAVGEIDYAFGAHAAPGSRRFPRDLRTSGS</sequence>
<dbReference type="GO" id="GO:0005886">
    <property type="term" value="C:plasma membrane"/>
    <property type="evidence" value="ECO:0007669"/>
    <property type="project" value="UniProtKB-SubCell"/>
</dbReference>
<gene>
    <name evidence="11" type="ORF">Afe05nite_53280</name>
</gene>
<name>A0A919MF67_9ACTN</name>
<dbReference type="Pfam" id="PF00535">
    <property type="entry name" value="Glycos_transf_2"/>
    <property type="match status" value="1"/>
</dbReference>
<reference evidence="11" key="1">
    <citation type="submission" date="2021-01" db="EMBL/GenBank/DDBJ databases">
        <title>Whole genome shotgun sequence of Actinoplanes ferrugineus NBRC 15555.</title>
        <authorList>
            <person name="Komaki H."/>
            <person name="Tamura T."/>
        </authorList>
    </citation>
    <scope>NUCLEOTIDE SEQUENCE</scope>
    <source>
        <strain evidence="11">NBRC 15555</strain>
    </source>
</reference>
<comment type="similarity">
    <text evidence="8">Belongs to the glycosyltransferase 2 family. CrtQ subfamily.</text>
</comment>
<dbReference type="RefSeq" id="WP_239118209.1">
    <property type="nucleotide sequence ID" value="NZ_BAAABP010000027.1"/>
</dbReference>
<keyword evidence="2" id="KW-1003">Cell membrane</keyword>
<evidence type="ECO:0000256" key="7">
    <source>
        <dbReference type="ARBA" id="ARBA00037904"/>
    </source>
</evidence>
<protein>
    <recommendedName>
        <fullName evidence="9">4,4'-diaponeurosporenoate glycosyltransferase</fullName>
    </recommendedName>
</protein>
<dbReference type="AlphaFoldDB" id="A0A919MF67"/>
<proteinExistence type="inferred from homology"/>
<feature type="domain" description="Glycosyltransferase 2-like" evidence="10">
    <location>
        <begin position="18"/>
        <end position="149"/>
    </location>
</feature>
<evidence type="ECO:0000256" key="3">
    <source>
        <dbReference type="ARBA" id="ARBA00022676"/>
    </source>
</evidence>
<evidence type="ECO:0000256" key="8">
    <source>
        <dbReference type="ARBA" id="ARBA00038120"/>
    </source>
</evidence>
<keyword evidence="3" id="KW-0328">Glycosyltransferase</keyword>
<evidence type="ECO:0000313" key="12">
    <source>
        <dbReference type="Proteomes" id="UP000598174"/>
    </source>
</evidence>
<evidence type="ECO:0000256" key="2">
    <source>
        <dbReference type="ARBA" id="ARBA00022475"/>
    </source>
</evidence>
<accession>A0A919MF67</accession>
<evidence type="ECO:0000256" key="6">
    <source>
        <dbReference type="ARBA" id="ARBA00037281"/>
    </source>
</evidence>
<dbReference type="InterPro" id="IPR001173">
    <property type="entry name" value="Glyco_trans_2-like"/>
</dbReference>
<evidence type="ECO:0000256" key="1">
    <source>
        <dbReference type="ARBA" id="ARBA00004236"/>
    </source>
</evidence>
<dbReference type="PANTHER" id="PTHR43646">
    <property type="entry name" value="GLYCOSYLTRANSFERASE"/>
    <property type="match status" value="1"/>
</dbReference>
<evidence type="ECO:0000259" key="10">
    <source>
        <dbReference type="Pfam" id="PF00535"/>
    </source>
</evidence>
<keyword evidence="12" id="KW-1185">Reference proteome</keyword>
<dbReference type="GO" id="GO:0016757">
    <property type="term" value="F:glycosyltransferase activity"/>
    <property type="evidence" value="ECO:0007669"/>
    <property type="project" value="UniProtKB-KW"/>
</dbReference>
<organism evidence="11 12">
    <name type="scientific">Paractinoplanes ferrugineus</name>
    <dbReference type="NCBI Taxonomy" id="113564"/>
    <lineage>
        <taxon>Bacteria</taxon>
        <taxon>Bacillati</taxon>
        <taxon>Actinomycetota</taxon>
        <taxon>Actinomycetes</taxon>
        <taxon>Micromonosporales</taxon>
        <taxon>Micromonosporaceae</taxon>
        <taxon>Paractinoplanes</taxon>
    </lineage>
</organism>
<comment type="function">
    <text evidence="6">Catalyzes the glycosylation of 4,4'-diaponeurosporenoate, i.e. the esterification of glucose at the C1'' position with the carboxyl group of 4,4'-diaponeurosporenic acid, to form glycosyl-4,4'-diaponeurosporenoate. This is a step in the biosynthesis of staphyloxanthin, an orange pigment present in most staphylococci strains.</text>
</comment>
<dbReference type="Proteomes" id="UP000598174">
    <property type="component" value="Unassembled WGS sequence"/>
</dbReference>
<comment type="subcellular location">
    <subcellularLocation>
        <location evidence="1">Cell membrane</location>
    </subcellularLocation>
</comment>
<dbReference type="InterPro" id="IPR029044">
    <property type="entry name" value="Nucleotide-diphossugar_trans"/>
</dbReference>
<evidence type="ECO:0000256" key="4">
    <source>
        <dbReference type="ARBA" id="ARBA00022679"/>
    </source>
</evidence>